<feature type="region of interest" description="Disordered" evidence="5">
    <location>
        <begin position="571"/>
        <end position="594"/>
    </location>
</feature>
<keyword evidence="7" id="KW-1185">Reference proteome</keyword>
<dbReference type="GeneID" id="83198167"/>
<dbReference type="GO" id="GO:0017056">
    <property type="term" value="F:structural constituent of nuclear pore"/>
    <property type="evidence" value="ECO:0007669"/>
    <property type="project" value="TreeGrafter"/>
</dbReference>
<keyword evidence="4" id="KW-0539">Nucleus</keyword>
<protein>
    <submittedName>
        <fullName evidence="6">Uncharacterized protein</fullName>
    </submittedName>
</protein>
<dbReference type="GO" id="GO:0044611">
    <property type="term" value="C:nuclear pore inner ring"/>
    <property type="evidence" value="ECO:0007669"/>
    <property type="project" value="TreeGrafter"/>
</dbReference>
<comment type="subcellular location">
    <subcellularLocation>
        <location evidence="1">Nucleus</location>
    </subcellularLocation>
</comment>
<sequence length="1699" mass="188056">MADLQTSLVGLRGLFQDLSALTQIPPTNLERLAVGLETHISAFRALLDKPAKNDTSRQKILSGKITIDNEEYSINEEFQQSALQLADALNIDELRAAAMFMAAQEDAEVLDRTPIIAAIMRYHESRSYLLECLRLVFYHSDSSYQENEEITDLMRRAGALILDIQPGSLHPASQFTRKCMEAMGDIAKYLSLIADQLQKASVIGDDVDHEVMEAIEFQRRSLLSQHESLGAIIFHLFKGTFTTAEDFRFLINQLKKQERFDALLIHYIPVTITAFVQYGSPEGSGNQEVARSLHSVITTAKDGNTYKLPSFQSAITALWLPIYSGWYLDENPSSIPGVDIEQEAADRTKMFMTALDDGALDFVLAICSAVNSEEWADPARTELVALLLRDSVVPLPELETCADSTKELLMENFEVFVEACIANMPDAVRKLKAEEDTQRLEQITALRDGLTSNLHRGLVEARTHLESLLLIIAFSFEHRQEAAQEFWVDTDSNLFGFLQWASKRQTVPRVSAFCEMLCSISTGEENATAAHRFLTEEEKFMSSKMRRSTTMSWTQMFAELHLYATRITEKSSSSTTAAQQGLMHARKPEPVDMTEPESPVMLTCYLRLMGHLCKQSDDIRTWMLQNESFNVVKTLLDLCSGMIPTHLRATIFATLSALMTDKDSTRGNEMWISLDQWLSTGTTPGLLGQITGGSTTASAKPSGSSGPSAGTMGIGKAPSQISNPALWHQQQVLQKIGESFDQTNEFVKLINTLVMSIPASELLINPLSIPFPSSLGGTYRMPGIEPYVDFILGHAMSRKLQDLNEQQSRFLTYHCLNFAAQSLGSFNENLVSVLSQQSPSDSADTTQALVTYVRLHSFARVMEWLFNEDVLKALFAASQQNIDEVAQASSDSVLVLTLIRSIEIMNLVMDLQSTYFNIVKPLVKNQGGNRTNVSNSTLACFEDSMLNNLSLVPKLCLYCGTGHQQLTIASLALLEKLTSSSKLNKMSSPEIIKWQSSNKIVEILANEIDVDSVSRALVNQMQPDEREFDWGADATGYVIREGILNLLDRCLGMITDRPTVAHLLLGFGCVGNVLDVPPQGLMANGRSLLQATIDFLQAWPVELNGSVVSWAIHLQRIAFSVLRHLWSSKLASYYTLAEMRSRLFLVNMLSRELIVGPNSPWDGFLVSDDGFWTSGAPSALSEFLLYRSHLFAYAATEIRSAAKVGSPTLQSEILSTLLGNSTVEGVSVTNPSVFDLFDIADLDVNFQYSGSQLNILRGIDIDLCAREEEESLTLYSMAEVEELIQIEKAKLAGSAPGSQLEEAFQIEADLLKAIVHATNQSRQIQHTRYLALRSWAELITTIITCSVIDETNKPTFILHAIQLILPKLEVAIDNDTPEALELGRLAETLISCLTSDISVTRASRSGDVIDEKLHQLFQVSTRGITLATGNVALREVLYSISSHYIARITSSNSTHETLRRHSQQIIKTAGPGLVEVICDDAYTGQEACRAAALLLLNCLAILDSRTDCILAELVSQSNYLSLFLDAIKSLPNELYGAKAGDIPALLSYYESLLAVLQQLCQTKSGATCVIKSGLFEAVRDSQLFATDPDIGIEMDNPDSLRRYYVLLLSVIRVIVSAVFSRGIHNEQIKAQTLSFIAENRTCMVGIFKRFAKIGGSAAADQQETLCELVKSFMALVTASGFVDFEEEERQQTTQPLIFS</sequence>
<evidence type="ECO:0000256" key="1">
    <source>
        <dbReference type="ARBA" id="ARBA00004123"/>
    </source>
</evidence>
<evidence type="ECO:0000256" key="3">
    <source>
        <dbReference type="ARBA" id="ARBA00022448"/>
    </source>
</evidence>
<evidence type="ECO:0000256" key="2">
    <source>
        <dbReference type="ARBA" id="ARBA00005892"/>
    </source>
</evidence>
<evidence type="ECO:0000256" key="5">
    <source>
        <dbReference type="SAM" id="MobiDB-lite"/>
    </source>
</evidence>
<dbReference type="Proteomes" id="UP001150941">
    <property type="component" value="Unassembled WGS sequence"/>
</dbReference>
<gene>
    <name evidence="6" type="ORF">N7468_001567</name>
</gene>
<reference evidence="6" key="2">
    <citation type="journal article" date="2023" name="IMA Fungus">
        <title>Comparative genomic study of the Penicillium genus elucidates a diverse pangenome and 15 lateral gene transfer events.</title>
        <authorList>
            <person name="Petersen C."/>
            <person name="Sorensen T."/>
            <person name="Nielsen M.R."/>
            <person name="Sondergaard T.E."/>
            <person name="Sorensen J.L."/>
            <person name="Fitzpatrick D.A."/>
            <person name="Frisvad J.C."/>
            <person name="Nielsen K.L."/>
        </authorList>
    </citation>
    <scope>NUCLEOTIDE SEQUENCE</scope>
    <source>
        <strain evidence="6">IBT 19713</strain>
    </source>
</reference>
<feature type="region of interest" description="Disordered" evidence="5">
    <location>
        <begin position="693"/>
        <end position="715"/>
    </location>
</feature>
<evidence type="ECO:0000313" key="7">
    <source>
        <dbReference type="Proteomes" id="UP001150941"/>
    </source>
</evidence>
<feature type="compositionally biased region" description="Low complexity" evidence="5">
    <location>
        <begin position="693"/>
        <end position="711"/>
    </location>
</feature>
<dbReference type="RefSeq" id="XP_058334005.1">
    <property type="nucleotide sequence ID" value="XM_058470864.1"/>
</dbReference>
<name>A0A9W9PH20_9EURO</name>
<accession>A0A9W9PH20</accession>
<organism evidence="6 7">
    <name type="scientific">Penicillium chermesinum</name>
    <dbReference type="NCBI Taxonomy" id="63820"/>
    <lineage>
        <taxon>Eukaryota</taxon>
        <taxon>Fungi</taxon>
        <taxon>Dikarya</taxon>
        <taxon>Ascomycota</taxon>
        <taxon>Pezizomycotina</taxon>
        <taxon>Eurotiomycetes</taxon>
        <taxon>Eurotiomycetidae</taxon>
        <taxon>Eurotiales</taxon>
        <taxon>Aspergillaceae</taxon>
        <taxon>Penicillium</taxon>
    </lineage>
</organism>
<dbReference type="PANTHER" id="PTHR31344">
    <property type="entry name" value="NUCLEAR PORE COMPLEX PROTEIN NUP205"/>
    <property type="match status" value="1"/>
</dbReference>
<evidence type="ECO:0000256" key="4">
    <source>
        <dbReference type="ARBA" id="ARBA00023242"/>
    </source>
</evidence>
<comment type="similarity">
    <text evidence="2">Belongs to the NUP186/NUP192/NUP205 family.</text>
</comment>
<dbReference type="EMBL" id="JAPQKS010000002">
    <property type="protein sequence ID" value="KAJ5246584.1"/>
    <property type="molecule type" value="Genomic_DNA"/>
</dbReference>
<dbReference type="GO" id="GO:0006999">
    <property type="term" value="P:nuclear pore organization"/>
    <property type="evidence" value="ECO:0007669"/>
    <property type="project" value="TreeGrafter"/>
</dbReference>
<dbReference type="InterPro" id="IPR021827">
    <property type="entry name" value="Nup186/Nup192/Nup205"/>
</dbReference>
<dbReference type="Pfam" id="PF11894">
    <property type="entry name" value="Nup192"/>
    <property type="match status" value="1"/>
</dbReference>
<reference evidence="6" key="1">
    <citation type="submission" date="2022-11" db="EMBL/GenBank/DDBJ databases">
        <authorList>
            <person name="Petersen C."/>
        </authorList>
    </citation>
    <scope>NUCLEOTIDE SEQUENCE</scope>
    <source>
        <strain evidence="6">IBT 19713</strain>
    </source>
</reference>
<comment type="caution">
    <text evidence="6">The sequence shown here is derived from an EMBL/GenBank/DDBJ whole genome shotgun (WGS) entry which is preliminary data.</text>
</comment>
<evidence type="ECO:0000313" key="6">
    <source>
        <dbReference type="EMBL" id="KAJ5246584.1"/>
    </source>
</evidence>
<dbReference type="PANTHER" id="PTHR31344:SF0">
    <property type="entry name" value="NUCLEAR PORE COMPLEX PROTEIN NUP205"/>
    <property type="match status" value="1"/>
</dbReference>
<proteinExistence type="inferred from homology"/>
<dbReference type="OrthoDB" id="2019644at2759"/>
<keyword evidence="3" id="KW-0813">Transport</keyword>